<dbReference type="Proteomes" id="UP000293823">
    <property type="component" value="Unassembled WGS sequence"/>
</dbReference>
<evidence type="ECO:0000259" key="5">
    <source>
        <dbReference type="Pfam" id="PF04112"/>
    </source>
</evidence>
<dbReference type="AlphaFoldDB" id="A0A4Q4PZ19"/>
<feature type="compositionally biased region" description="Polar residues" evidence="4">
    <location>
        <begin position="1"/>
        <end position="12"/>
    </location>
</feature>
<feature type="region of interest" description="Disordered" evidence="4">
    <location>
        <begin position="1"/>
        <end position="44"/>
    </location>
</feature>
<keyword evidence="8" id="KW-1185">Reference proteome</keyword>
<comment type="similarity">
    <text evidence="2">Belongs to the MAK10 family.</text>
</comment>
<accession>A0A4Q4PZ19</accession>
<gene>
    <name evidence="7" type="ORF">AA0113_g12120</name>
</gene>
<dbReference type="Pfam" id="PF25789">
    <property type="entry name" value="TPR_NAA35"/>
    <property type="match status" value="1"/>
</dbReference>
<sequence length="798" mass="89041">MADAPSSHNSTAPAPDTGYEVDGAGPSHTAQESAPTIQPTTSANLPLRQSRQHVGGTQPKIHDVTEKFTRACNALEVGQLVKDEYFTLFESIGAIEIMDPKMDSGFLVPGETLEDDYDTLTPLLPEELIGIMDQLLCYEMAWHTGYPLSQTLFTSVYIDKLLWPETKILSQAQFFRGDVADERRPGPLLDILRAYCLAVIKGCDFVIAKITARDYFEEEDFCTHTYNRVLFVGMPMDVFLRELDAAIDTIADAALVDINDALRQAIISRLELRKYLLRALDLDLPLDQTCYSWPPVLEGIERLKSTHQLGKTVPGAFSPKMQRRLASTVPPRPIVDLVFSDAADKLKQLATDCHESTRFPLLPQDPLEYQAFLWHYSSRSPPPLTYSRSYLATLLFHPEVLETSVSLPLADVKSLVLTASPVLDPMNWTLSPPRNALLPKPPKLMFAMLIDEFVERTGQAYLDLWVAMSQNRCRVRRMLTHVITGWDLLQADASSIDVDISTAAATIGADVGSQVMEFGLSTWVYHKKLWMVEKVILLGFEQDIYLPDEYAGMYLFLGLIATRRKELLRRVEAHYIVLSSSLLKERRFREVQDVEDAQPFLASLLAGAEGTAELALAMARFYIIALYMGKLPMPRRTPFSTDKLRYEVRMKPFLALSPPEAPPFEDFQAHSQPYGPPPPSLADPPPEAFVRDVRDEESSLWKEVDTHLKAAKAAFTEYKKLGAEAAKAKGVEASWSEEVKSLLASCVSLGLAVKGIKDAVMVGDEGVEVGKRIRIEIPEAGAGKRYAEGWIVGKVSRV</sequence>
<dbReference type="OrthoDB" id="269405at2759"/>
<feature type="domain" description="NAA35-like TPR repeats" evidence="6">
    <location>
        <begin position="371"/>
        <end position="746"/>
    </location>
</feature>
<evidence type="ECO:0000256" key="1">
    <source>
        <dbReference type="ARBA" id="ARBA00004496"/>
    </source>
</evidence>
<protein>
    <recommendedName>
        <fullName evidence="9">N-alpha-acetyltransferase 35, NatC auxiliary subunit</fullName>
    </recommendedName>
</protein>
<reference evidence="8" key="1">
    <citation type="journal article" date="2019" name="bioRxiv">
        <title>Genomics, evolutionary history and diagnostics of the Alternaria alternata species group including apple and Asian pear pathotypes.</title>
        <authorList>
            <person name="Armitage A.D."/>
            <person name="Cockerton H.M."/>
            <person name="Sreenivasaprasad S."/>
            <person name="Woodhall J.W."/>
            <person name="Lane C.R."/>
            <person name="Harrison R.J."/>
            <person name="Clarkson J.P."/>
        </authorList>
    </citation>
    <scope>NUCLEOTIDE SEQUENCE [LARGE SCALE GENOMIC DNA]</scope>
    <source>
        <strain evidence="8">RGR 97.0016</strain>
    </source>
</reference>
<evidence type="ECO:0000256" key="2">
    <source>
        <dbReference type="ARBA" id="ARBA00006289"/>
    </source>
</evidence>
<dbReference type="InterPro" id="IPR007244">
    <property type="entry name" value="Naa35_N"/>
</dbReference>
<organism evidence="7 8">
    <name type="scientific">Alternaria arborescens</name>
    <dbReference type="NCBI Taxonomy" id="156630"/>
    <lineage>
        <taxon>Eukaryota</taxon>
        <taxon>Fungi</taxon>
        <taxon>Dikarya</taxon>
        <taxon>Ascomycota</taxon>
        <taxon>Pezizomycotina</taxon>
        <taxon>Dothideomycetes</taxon>
        <taxon>Pleosporomycetidae</taxon>
        <taxon>Pleosporales</taxon>
        <taxon>Pleosporineae</taxon>
        <taxon>Pleosporaceae</taxon>
        <taxon>Alternaria</taxon>
        <taxon>Alternaria sect. Alternaria</taxon>
    </lineage>
</organism>
<evidence type="ECO:0000256" key="4">
    <source>
        <dbReference type="SAM" id="MobiDB-lite"/>
    </source>
</evidence>
<comment type="caution">
    <text evidence="7">The sequence shown here is derived from an EMBL/GenBank/DDBJ whole genome shotgun (WGS) entry which is preliminary data.</text>
</comment>
<feature type="domain" description="NAA35-like N-terminal" evidence="5">
    <location>
        <begin position="78"/>
        <end position="237"/>
    </location>
</feature>
<evidence type="ECO:0000256" key="3">
    <source>
        <dbReference type="ARBA" id="ARBA00022490"/>
    </source>
</evidence>
<dbReference type="GO" id="GO:0031417">
    <property type="term" value="C:NatC complex"/>
    <property type="evidence" value="ECO:0007669"/>
    <property type="project" value="InterPro"/>
</dbReference>
<dbReference type="PANTHER" id="PTHR21373:SF0">
    <property type="entry name" value="N-ALPHA-ACETYLTRANSFERASE 35, NATC AUXILIARY SUBUNIT"/>
    <property type="match status" value="1"/>
</dbReference>
<dbReference type="InterPro" id="IPR057982">
    <property type="entry name" value="TPR_NAA35"/>
</dbReference>
<evidence type="ECO:0008006" key="9">
    <source>
        <dbReference type="Google" id="ProtNLM"/>
    </source>
</evidence>
<evidence type="ECO:0000259" key="6">
    <source>
        <dbReference type="Pfam" id="PF25789"/>
    </source>
</evidence>
<dbReference type="Pfam" id="PF04112">
    <property type="entry name" value="Mak10"/>
    <property type="match status" value="1"/>
</dbReference>
<dbReference type="PANTHER" id="PTHR21373">
    <property type="entry name" value="GLUCOSE REPRESSIBLE PROTEIN MAK10"/>
    <property type="match status" value="1"/>
</dbReference>
<dbReference type="EMBL" id="PEJP01000085">
    <property type="protein sequence ID" value="RYO28960.1"/>
    <property type="molecule type" value="Genomic_DNA"/>
</dbReference>
<keyword evidence="3" id="KW-0963">Cytoplasm</keyword>
<evidence type="ECO:0000313" key="8">
    <source>
        <dbReference type="Proteomes" id="UP000293823"/>
    </source>
</evidence>
<dbReference type="InterPro" id="IPR057983">
    <property type="entry name" value="NAA35-like_N"/>
</dbReference>
<evidence type="ECO:0000313" key="7">
    <source>
        <dbReference type="EMBL" id="RYO28960.1"/>
    </source>
</evidence>
<proteinExistence type="inferred from homology"/>
<name>A0A4Q4PZ19_9PLEO</name>
<feature type="compositionally biased region" description="Polar residues" evidence="4">
    <location>
        <begin position="28"/>
        <end position="44"/>
    </location>
</feature>
<comment type="subcellular location">
    <subcellularLocation>
        <location evidence="1">Cytoplasm</location>
    </subcellularLocation>
</comment>